<gene>
    <name evidence="2" type="ORF">GCM10009539_02490</name>
</gene>
<keyword evidence="3" id="KW-1185">Reference proteome</keyword>
<dbReference type="EMBL" id="BAAAGX010000002">
    <property type="protein sequence ID" value="GAA0220768.1"/>
    <property type="molecule type" value="Genomic_DNA"/>
</dbReference>
<dbReference type="SUPFAM" id="SSF54427">
    <property type="entry name" value="NTF2-like"/>
    <property type="match status" value="1"/>
</dbReference>
<dbReference type="Proteomes" id="UP001500967">
    <property type="component" value="Unassembled WGS sequence"/>
</dbReference>
<sequence length="120" mass="13286">MDQAWKLEQQYWQDVAAGDTAGFYARYLTVDGYVVLSDGVLTRDALVAGQERPGPLRDVTLSEPRMLLLEGPGLLVTYSVAAIGDGTPGYRARITSLYTWHGHEWALVLRQHTPDGPHAF</sequence>
<evidence type="ECO:0000259" key="1">
    <source>
        <dbReference type="Pfam" id="PF14534"/>
    </source>
</evidence>
<dbReference type="Gene3D" id="3.10.450.50">
    <property type="match status" value="1"/>
</dbReference>
<accession>A0ABN0TG85</accession>
<name>A0ABN0TG85_9ACTN</name>
<organism evidence="2 3">
    <name type="scientific">Cryptosporangium japonicum</name>
    <dbReference type="NCBI Taxonomy" id="80872"/>
    <lineage>
        <taxon>Bacteria</taxon>
        <taxon>Bacillati</taxon>
        <taxon>Actinomycetota</taxon>
        <taxon>Actinomycetes</taxon>
        <taxon>Cryptosporangiales</taxon>
        <taxon>Cryptosporangiaceae</taxon>
        <taxon>Cryptosporangium</taxon>
    </lineage>
</organism>
<dbReference type="RefSeq" id="WP_344646839.1">
    <property type="nucleotide sequence ID" value="NZ_BAAAGX010000002.1"/>
</dbReference>
<feature type="domain" description="DUF4440" evidence="1">
    <location>
        <begin position="6"/>
        <end position="106"/>
    </location>
</feature>
<dbReference type="InterPro" id="IPR027843">
    <property type="entry name" value="DUF4440"/>
</dbReference>
<evidence type="ECO:0000313" key="2">
    <source>
        <dbReference type="EMBL" id="GAA0220768.1"/>
    </source>
</evidence>
<protein>
    <recommendedName>
        <fullName evidence="1">DUF4440 domain-containing protein</fullName>
    </recommendedName>
</protein>
<evidence type="ECO:0000313" key="3">
    <source>
        <dbReference type="Proteomes" id="UP001500967"/>
    </source>
</evidence>
<proteinExistence type="predicted"/>
<reference evidence="2 3" key="1">
    <citation type="journal article" date="2019" name="Int. J. Syst. Evol. Microbiol.">
        <title>The Global Catalogue of Microorganisms (GCM) 10K type strain sequencing project: providing services to taxonomists for standard genome sequencing and annotation.</title>
        <authorList>
            <consortium name="The Broad Institute Genomics Platform"/>
            <consortium name="The Broad Institute Genome Sequencing Center for Infectious Disease"/>
            <person name="Wu L."/>
            <person name="Ma J."/>
        </authorList>
    </citation>
    <scope>NUCLEOTIDE SEQUENCE [LARGE SCALE GENOMIC DNA]</scope>
    <source>
        <strain evidence="2 3">JCM 10425</strain>
    </source>
</reference>
<comment type="caution">
    <text evidence="2">The sequence shown here is derived from an EMBL/GenBank/DDBJ whole genome shotgun (WGS) entry which is preliminary data.</text>
</comment>
<dbReference type="Pfam" id="PF14534">
    <property type="entry name" value="DUF4440"/>
    <property type="match status" value="1"/>
</dbReference>
<dbReference type="InterPro" id="IPR032710">
    <property type="entry name" value="NTF2-like_dom_sf"/>
</dbReference>